<gene>
    <name evidence="1" type="ORF">IAA70_04985</name>
</gene>
<comment type="caution">
    <text evidence="1">The sequence shown here is derived from an EMBL/GenBank/DDBJ whole genome shotgun (WGS) entry which is preliminary data.</text>
</comment>
<sequence>MYCTQCQHMVDGERCPHCGSKKLRLPEQDDLCFLTEQEYLWSEMLQDVLRQHEIPVFTQNYLGAGITSKIGCLMEKVSFYVPYARYAEAQDLVTALFSETGEEEEDP</sequence>
<evidence type="ECO:0008006" key="3">
    <source>
        <dbReference type="Google" id="ProtNLM"/>
    </source>
</evidence>
<dbReference type="AlphaFoldDB" id="A0A9D1A9S9"/>
<evidence type="ECO:0000313" key="1">
    <source>
        <dbReference type="EMBL" id="HIR09740.1"/>
    </source>
</evidence>
<dbReference type="Proteomes" id="UP000824258">
    <property type="component" value="Unassembled WGS sequence"/>
</dbReference>
<dbReference type="EMBL" id="DVGD01000152">
    <property type="protein sequence ID" value="HIR09740.1"/>
    <property type="molecule type" value="Genomic_DNA"/>
</dbReference>
<proteinExistence type="predicted"/>
<reference evidence="1" key="2">
    <citation type="journal article" date="2021" name="PeerJ">
        <title>Extensive microbial diversity within the chicken gut microbiome revealed by metagenomics and culture.</title>
        <authorList>
            <person name="Gilroy R."/>
            <person name="Ravi A."/>
            <person name="Getino M."/>
            <person name="Pursley I."/>
            <person name="Horton D.L."/>
            <person name="Alikhan N.F."/>
            <person name="Baker D."/>
            <person name="Gharbi K."/>
            <person name="Hall N."/>
            <person name="Watson M."/>
            <person name="Adriaenssens E.M."/>
            <person name="Foster-Nyarko E."/>
            <person name="Jarju S."/>
            <person name="Secka A."/>
            <person name="Antonio M."/>
            <person name="Oren A."/>
            <person name="Chaudhuri R.R."/>
            <person name="La Ragione R."/>
            <person name="Hildebrand F."/>
            <person name="Pallen M.J."/>
        </authorList>
    </citation>
    <scope>NUCLEOTIDE SEQUENCE</scope>
    <source>
        <strain evidence="1">ChiHjej9B8-7071</strain>
    </source>
</reference>
<name>A0A9D1A9S9_9FIRM</name>
<protein>
    <recommendedName>
        <fullName evidence="3">DUF2007 domain-containing protein</fullName>
    </recommendedName>
</protein>
<evidence type="ECO:0000313" key="2">
    <source>
        <dbReference type="Proteomes" id="UP000824258"/>
    </source>
</evidence>
<accession>A0A9D1A9S9</accession>
<organism evidence="1 2">
    <name type="scientific">Candidatus Avoscillospira stercoripullorum</name>
    <dbReference type="NCBI Taxonomy" id="2840709"/>
    <lineage>
        <taxon>Bacteria</taxon>
        <taxon>Bacillati</taxon>
        <taxon>Bacillota</taxon>
        <taxon>Clostridia</taxon>
        <taxon>Eubacteriales</taxon>
        <taxon>Oscillospiraceae</taxon>
        <taxon>Oscillospiraceae incertae sedis</taxon>
        <taxon>Candidatus Avoscillospira</taxon>
    </lineage>
</organism>
<reference evidence="1" key="1">
    <citation type="submission" date="2020-10" db="EMBL/GenBank/DDBJ databases">
        <authorList>
            <person name="Gilroy R."/>
        </authorList>
    </citation>
    <scope>NUCLEOTIDE SEQUENCE</scope>
    <source>
        <strain evidence="1">ChiHjej9B8-7071</strain>
    </source>
</reference>